<dbReference type="InterPro" id="IPR050107">
    <property type="entry name" value="ABC_carbohydrate_import_ATPase"/>
</dbReference>
<dbReference type="PANTHER" id="PTHR43790">
    <property type="entry name" value="CARBOHYDRATE TRANSPORT ATP-BINDING PROTEIN MG119-RELATED"/>
    <property type="match status" value="1"/>
</dbReference>
<sequence length="511" mass="55227">MAGIPIKIRGLEKRFAANRVLRGVDLDIPAGKVTVLMGANGAGKSTLVKIICGLYEADAGEVFLNDEPFAPNTPSAALQAGIVTVHQNINDGVVPDLDVASNLMLDWLANPKSAPLLNPRRIRKSAEEIAAKLDLNFDMNSMVSDLTLADRQLVAIARAMAHSPKMMILDEPTSSLSAAEAERLFRLVEKLRESGVAILYISHRMSDIRRVADRIVSMRDGTIVGKYETAPLDYEGAVNDMLGHTMTDVNITVQAPGEKVLELTDVKLKPESQPINLTAHRNEVIAITGLVGVGKTQLSEVLFGQMAAAGGKVQLNGKPYAPNSARDAINQGVFLCAKDRGTNGVVQDFDINRNITLPFLSSLSSFGFVRRNAEYKITNAAIDKLGIVCQGANDEIGTLSGGNQQKVMVGRWLSHECDVLILDEPFQGVDIAARRDIGTKLRETAKDRATIVLVAELDEALEIADRILVMAEFTIVGEHKNEHVDVDLILEQVSGAAAAKDQQKQKEGAAR</sequence>
<accession>A0A2R4MI98</accession>
<dbReference type="STRING" id="1122213.GCA_000423365_00931"/>
<evidence type="ECO:0000259" key="7">
    <source>
        <dbReference type="PROSITE" id="PS50893"/>
    </source>
</evidence>
<gene>
    <name evidence="8" type="ORF">MXMO3_03239</name>
</gene>
<dbReference type="CDD" id="cd03215">
    <property type="entry name" value="ABC_Carb_Monos_II"/>
    <property type="match status" value="1"/>
</dbReference>
<dbReference type="Proteomes" id="UP000258927">
    <property type="component" value="Chromosome"/>
</dbReference>
<evidence type="ECO:0000256" key="5">
    <source>
        <dbReference type="ARBA" id="ARBA00022741"/>
    </source>
</evidence>
<dbReference type="SUPFAM" id="SSF52540">
    <property type="entry name" value="P-loop containing nucleoside triphosphate hydrolases"/>
    <property type="match status" value="2"/>
</dbReference>
<reference evidence="8 9" key="1">
    <citation type="submission" date="2017-05" db="EMBL/GenBank/DDBJ databases">
        <title>Genome Analysis of Maritalea myrionectae HL2708#5.</title>
        <authorList>
            <consortium name="Cotde Inc.-PKNU"/>
            <person name="Jang D."/>
            <person name="Oh H.-M."/>
        </authorList>
    </citation>
    <scope>NUCLEOTIDE SEQUENCE [LARGE SCALE GENOMIC DNA]</scope>
    <source>
        <strain evidence="8 9">HL2708#5</strain>
    </source>
</reference>
<evidence type="ECO:0000256" key="2">
    <source>
        <dbReference type="ARBA" id="ARBA00022448"/>
    </source>
</evidence>
<dbReference type="RefSeq" id="WP_027834074.1">
    <property type="nucleotide sequence ID" value="NZ_CP021330.1"/>
</dbReference>
<dbReference type="GO" id="GO:0016887">
    <property type="term" value="F:ATP hydrolysis activity"/>
    <property type="evidence" value="ECO:0007669"/>
    <property type="project" value="InterPro"/>
</dbReference>
<dbReference type="AlphaFoldDB" id="A0A2R4MI98"/>
<evidence type="ECO:0000256" key="6">
    <source>
        <dbReference type="ARBA" id="ARBA00022840"/>
    </source>
</evidence>
<dbReference type="InterPro" id="IPR003593">
    <property type="entry name" value="AAA+_ATPase"/>
</dbReference>
<keyword evidence="9" id="KW-1185">Reference proteome</keyword>
<dbReference type="InterPro" id="IPR027417">
    <property type="entry name" value="P-loop_NTPase"/>
</dbReference>
<evidence type="ECO:0000256" key="3">
    <source>
        <dbReference type="ARBA" id="ARBA00022597"/>
    </source>
</evidence>
<dbReference type="InterPro" id="IPR003439">
    <property type="entry name" value="ABC_transporter-like_ATP-bd"/>
</dbReference>
<feature type="domain" description="ABC transporter" evidence="7">
    <location>
        <begin position="246"/>
        <end position="497"/>
    </location>
</feature>
<proteinExistence type="inferred from homology"/>
<dbReference type="PANTHER" id="PTHR43790:SF9">
    <property type="entry name" value="GALACTOFURANOSE TRANSPORTER ATP-BINDING PROTEIN YTFR"/>
    <property type="match status" value="1"/>
</dbReference>
<organism evidence="8 9">
    <name type="scientific">Maritalea myrionectae</name>
    <dbReference type="NCBI Taxonomy" id="454601"/>
    <lineage>
        <taxon>Bacteria</taxon>
        <taxon>Pseudomonadati</taxon>
        <taxon>Pseudomonadota</taxon>
        <taxon>Alphaproteobacteria</taxon>
        <taxon>Hyphomicrobiales</taxon>
        <taxon>Devosiaceae</taxon>
        <taxon>Maritalea</taxon>
    </lineage>
</organism>
<dbReference type="Gene3D" id="3.40.50.300">
    <property type="entry name" value="P-loop containing nucleotide triphosphate hydrolases"/>
    <property type="match status" value="2"/>
</dbReference>
<dbReference type="CDD" id="cd03216">
    <property type="entry name" value="ABC_Carb_Monos_I"/>
    <property type="match status" value="1"/>
</dbReference>
<dbReference type="EMBL" id="CP021330">
    <property type="protein sequence ID" value="AVX05745.1"/>
    <property type="molecule type" value="Genomic_DNA"/>
</dbReference>
<keyword evidence="5" id="KW-0547">Nucleotide-binding</keyword>
<comment type="similarity">
    <text evidence="1">Belongs to the ABC transporter superfamily.</text>
</comment>
<dbReference type="Pfam" id="PF00005">
    <property type="entry name" value="ABC_tran"/>
    <property type="match status" value="2"/>
</dbReference>
<dbReference type="KEGG" id="mmyr:MXMO3_03239"/>
<dbReference type="InterPro" id="IPR017871">
    <property type="entry name" value="ABC_transporter-like_CS"/>
</dbReference>
<evidence type="ECO:0000256" key="4">
    <source>
        <dbReference type="ARBA" id="ARBA00022737"/>
    </source>
</evidence>
<evidence type="ECO:0000256" key="1">
    <source>
        <dbReference type="ARBA" id="ARBA00005417"/>
    </source>
</evidence>
<dbReference type="PROSITE" id="PS00211">
    <property type="entry name" value="ABC_TRANSPORTER_1"/>
    <property type="match status" value="1"/>
</dbReference>
<dbReference type="SMART" id="SM00382">
    <property type="entry name" value="AAA"/>
    <property type="match status" value="2"/>
</dbReference>
<feature type="domain" description="ABC transporter" evidence="7">
    <location>
        <begin position="6"/>
        <end position="245"/>
    </location>
</feature>
<evidence type="ECO:0000313" key="9">
    <source>
        <dbReference type="Proteomes" id="UP000258927"/>
    </source>
</evidence>
<dbReference type="PROSITE" id="PS50893">
    <property type="entry name" value="ABC_TRANSPORTER_2"/>
    <property type="match status" value="2"/>
</dbReference>
<evidence type="ECO:0000313" key="8">
    <source>
        <dbReference type="EMBL" id="AVX05745.1"/>
    </source>
</evidence>
<keyword evidence="6 8" id="KW-0067">ATP-binding</keyword>
<keyword evidence="4" id="KW-0677">Repeat</keyword>
<dbReference type="GO" id="GO:0005524">
    <property type="term" value="F:ATP binding"/>
    <property type="evidence" value="ECO:0007669"/>
    <property type="project" value="UniProtKB-KW"/>
</dbReference>
<keyword evidence="2" id="KW-0813">Transport</keyword>
<protein>
    <submittedName>
        <fullName evidence="8">Aliphatic sulfonates import ATP-binding protein SsuB</fullName>
    </submittedName>
</protein>
<name>A0A2R4MI98_9HYPH</name>
<keyword evidence="3" id="KW-0762">Sugar transport</keyword>